<evidence type="ECO:0000256" key="1">
    <source>
        <dbReference type="SAM" id="MobiDB-lite"/>
    </source>
</evidence>
<dbReference type="AlphaFoldDB" id="A0A6H5GDY5"/>
<feature type="compositionally biased region" description="Basic and acidic residues" evidence="1">
    <location>
        <begin position="111"/>
        <end position="126"/>
    </location>
</feature>
<reference evidence="2 3" key="1">
    <citation type="submission" date="2020-02" db="EMBL/GenBank/DDBJ databases">
        <authorList>
            <person name="Ferguson B K."/>
        </authorList>
    </citation>
    <scope>NUCLEOTIDE SEQUENCE [LARGE SCALE GENOMIC DNA]</scope>
</reference>
<keyword evidence="3" id="KW-1185">Reference proteome</keyword>
<protein>
    <submittedName>
        <fullName evidence="2">Uncharacterized protein</fullName>
    </submittedName>
</protein>
<name>A0A6H5GDY5_9HEMI</name>
<dbReference type="EMBL" id="CADCXU010011113">
    <property type="protein sequence ID" value="CAB0001556.1"/>
    <property type="molecule type" value="Genomic_DNA"/>
</dbReference>
<organism evidence="2 3">
    <name type="scientific">Nesidiocoris tenuis</name>
    <dbReference type="NCBI Taxonomy" id="355587"/>
    <lineage>
        <taxon>Eukaryota</taxon>
        <taxon>Metazoa</taxon>
        <taxon>Ecdysozoa</taxon>
        <taxon>Arthropoda</taxon>
        <taxon>Hexapoda</taxon>
        <taxon>Insecta</taxon>
        <taxon>Pterygota</taxon>
        <taxon>Neoptera</taxon>
        <taxon>Paraneoptera</taxon>
        <taxon>Hemiptera</taxon>
        <taxon>Heteroptera</taxon>
        <taxon>Panheteroptera</taxon>
        <taxon>Cimicomorpha</taxon>
        <taxon>Miridae</taxon>
        <taxon>Dicyphina</taxon>
        <taxon>Nesidiocoris</taxon>
    </lineage>
</organism>
<feature type="region of interest" description="Disordered" evidence="1">
    <location>
        <begin position="58"/>
        <end position="126"/>
    </location>
</feature>
<feature type="region of interest" description="Disordered" evidence="1">
    <location>
        <begin position="1"/>
        <end position="27"/>
    </location>
</feature>
<evidence type="ECO:0000313" key="2">
    <source>
        <dbReference type="EMBL" id="CAB0001556.1"/>
    </source>
</evidence>
<accession>A0A6H5GDY5</accession>
<gene>
    <name evidence="2" type="ORF">NTEN_LOCUS7343</name>
</gene>
<feature type="compositionally biased region" description="Basic and acidic residues" evidence="1">
    <location>
        <begin position="86"/>
        <end position="96"/>
    </location>
</feature>
<proteinExistence type="predicted"/>
<evidence type="ECO:0000313" key="3">
    <source>
        <dbReference type="Proteomes" id="UP000479000"/>
    </source>
</evidence>
<sequence>MPGRAVHAPRMLRRLGANGARLPEKLRPGPLMVRAAAAPEPLDQERIRPGVQGLRLPVRAGPLEKGPRLVPAAARLRGPRRRRRRHQEEEKEEQTGRRHRDGRHAGPPRQRTQERPDCRRADRRSPRQDRIALIVDDQFLLFAARLGLVHLARPLVVRCRPETQDENRILHRQPTISSGAFVRIAFSAFLSIRGSGTMHSEKRFSARNDMKISANRIRVPPSIEMSFTPCKGDSSVICPSTNQRGLRIFPSLCSKSFDLFPSAWLTRPSMVFRSRTCYSALTANFGKSEKSTSEKTSPRCTPQGYKYTHSGCNPRNRSKIRMSSTGWLLVPDPTAKCHQWKRHILKKTGLQHPRTVSRTSLGLAGDSPDDELSFTENHDCWIAQVVSERAEISFCYRQGLPCTGKTALSILLRRLAYPNRLAIWSGSSDDHNTSIYSVNMEAPSQKTGPCPSMGEPFLYFPSCQPWGGIVCISGSIPNIGISAVRIQLSIPNDRLTKFGCFQSLLSRQGQHCCA</sequence>
<dbReference type="Proteomes" id="UP000479000">
    <property type="component" value="Unassembled WGS sequence"/>
</dbReference>